<dbReference type="InterPro" id="IPR036259">
    <property type="entry name" value="MFS_trans_sf"/>
</dbReference>
<dbReference type="PANTHER" id="PTHR43385:SF1">
    <property type="entry name" value="RIBOFLAVIN TRANSPORTER RIBJ"/>
    <property type="match status" value="1"/>
</dbReference>
<dbReference type="InterPro" id="IPR011701">
    <property type="entry name" value="MFS"/>
</dbReference>
<feature type="transmembrane region" description="Helical" evidence="6">
    <location>
        <begin position="549"/>
        <end position="568"/>
    </location>
</feature>
<dbReference type="Proteomes" id="UP000887566">
    <property type="component" value="Unplaced"/>
</dbReference>
<keyword evidence="4 6" id="KW-1133">Transmembrane helix</keyword>
<protein>
    <submittedName>
        <fullName evidence="8">Major facilitator superfamily (MFS) profile domain-containing protein</fullName>
    </submittedName>
</protein>
<sequence length="612" mass="67845">HRGSFIALPENLSRPSAVGWQAVGHNVSSMFNDVRESWLGGKGGGHRIRCRSSAIKSISGLLARTKATVRLHVVEGATSKAAASTPPQLRYHRRTHPLVPLRDIWLRETINLLKMHWCRCASISRNLGRPRTSARDGHGANRRATRERRLERLACRLRNGAQVPPTTLTASGANPRRSAAVRANPGGSANRFLLRRVRGQKRIRADHDWRIEKALVRHHRRVHPLLLTALLPIIPHHPPNHCSLALLNCNMVVLDPARLLLKCVPEGWHPAIVITGGIAMQLTLGTVYTFGNMLPYIVSYLRHRVDSSQTKGSMIWLQTLSSGIPFAMLLGGFLEKRLGPRWGAFCGSVVFTSGVALSYFTIQKSFYLLLITYGFMFGLGQAITYNCALICAQRWLPNRVGLASGLIVGGFGCGAFIFSPIQTKYINPHNYVPDNDGYFYQPDLLDRVPSVFLLLAGIFAVFQLFGVLLLVNPPNADRVTMPSEFSDENEPLISHDDEEIADSSVEIRDVLRSSTFYALSVSLACSAIWVNITSGFYKTFGQTFIHDDFFLAMVSSVSSVCNALSRVVWGSIADKLSYQVAMACVSTIGAALMWSLLLTPFMGKTVFLFWIY</sequence>
<keyword evidence="2" id="KW-0813">Transport</keyword>
<reference evidence="8" key="1">
    <citation type="submission" date="2022-11" db="UniProtKB">
        <authorList>
            <consortium name="WormBaseParasite"/>
        </authorList>
    </citation>
    <scope>IDENTIFICATION</scope>
</reference>
<dbReference type="PANTHER" id="PTHR43385">
    <property type="entry name" value="RIBOFLAVIN TRANSPORTER RIBJ"/>
    <property type="match status" value="1"/>
</dbReference>
<organism evidence="7 8">
    <name type="scientific">Plectus sambesii</name>
    <dbReference type="NCBI Taxonomy" id="2011161"/>
    <lineage>
        <taxon>Eukaryota</taxon>
        <taxon>Metazoa</taxon>
        <taxon>Ecdysozoa</taxon>
        <taxon>Nematoda</taxon>
        <taxon>Chromadorea</taxon>
        <taxon>Plectida</taxon>
        <taxon>Plectina</taxon>
        <taxon>Plectoidea</taxon>
        <taxon>Plectidae</taxon>
        <taxon>Plectus</taxon>
    </lineage>
</organism>
<evidence type="ECO:0000256" key="4">
    <source>
        <dbReference type="ARBA" id="ARBA00022989"/>
    </source>
</evidence>
<dbReference type="InterPro" id="IPR052983">
    <property type="entry name" value="MFS_Riboflavin_Transporter"/>
</dbReference>
<dbReference type="Gene3D" id="1.20.1250.20">
    <property type="entry name" value="MFS general substrate transporter like domains"/>
    <property type="match status" value="1"/>
</dbReference>
<dbReference type="WBParaSite" id="PSAMB.scaffold8691size5917.g31677.t1">
    <property type="protein sequence ID" value="PSAMB.scaffold8691size5917.g31677.t1"/>
    <property type="gene ID" value="PSAMB.scaffold8691size5917.g31677"/>
</dbReference>
<evidence type="ECO:0000313" key="7">
    <source>
        <dbReference type="Proteomes" id="UP000887566"/>
    </source>
</evidence>
<evidence type="ECO:0000256" key="5">
    <source>
        <dbReference type="ARBA" id="ARBA00023136"/>
    </source>
</evidence>
<feature type="transmembrane region" description="Helical" evidence="6">
    <location>
        <begin position="580"/>
        <end position="602"/>
    </location>
</feature>
<feature type="transmembrane region" description="Helical" evidence="6">
    <location>
        <begin position="314"/>
        <end position="334"/>
    </location>
</feature>
<evidence type="ECO:0000256" key="3">
    <source>
        <dbReference type="ARBA" id="ARBA00022692"/>
    </source>
</evidence>
<dbReference type="GO" id="GO:0016020">
    <property type="term" value="C:membrane"/>
    <property type="evidence" value="ECO:0007669"/>
    <property type="project" value="UniProtKB-SubCell"/>
</dbReference>
<dbReference type="Pfam" id="PF07690">
    <property type="entry name" value="MFS_1"/>
    <property type="match status" value="1"/>
</dbReference>
<feature type="transmembrane region" description="Helical" evidence="6">
    <location>
        <begin position="516"/>
        <end position="537"/>
    </location>
</feature>
<feature type="transmembrane region" description="Helical" evidence="6">
    <location>
        <begin position="400"/>
        <end position="421"/>
    </location>
</feature>
<keyword evidence="7" id="KW-1185">Reference proteome</keyword>
<evidence type="ECO:0000256" key="2">
    <source>
        <dbReference type="ARBA" id="ARBA00022448"/>
    </source>
</evidence>
<feature type="transmembrane region" description="Helical" evidence="6">
    <location>
        <begin position="366"/>
        <end position="388"/>
    </location>
</feature>
<keyword evidence="5 6" id="KW-0472">Membrane</keyword>
<evidence type="ECO:0000256" key="6">
    <source>
        <dbReference type="SAM" id="Phobius"/>
    </source>
</evidence>
<keyword evidence="3 6" id="KW-0812">Transmembrane</keyword>
<feature type="transmembrane region" description="Helical" evidence="6">
    <location>
        <begin position="451"/>
        <end position="471"/>
    </location>
</feature>
<comment type="subcellular location">
    <subcellularLocation>
        <location evidence="1">Membrane</location>
        <topology evidence="1">Multi-pass membrane protein</topology>
    </subcellularLocation>
</comment>
<name>A0A914XHN9_9BILA</name>
<dbReference type="AlphaFoldDB" id="A0A914XHN9"/>
<dbReference type="SUPFAM" id="SSF103473">
    <property type="entry name" value="MFS general substrate transporter"/>
    <property type="match status" value="1"/>
</dbReference>
<accession>A0A914XHN9</accession>
<dbReference type="GO" id="GO:0022857">
    <property type="term" value="F:transmembrane transporter activity"/>
    <property type="evidence" value="ECO:0007669"/>
    <property type="project" value="InterPro"/>
</dbReference>
<dbReference type="CDD" id="cd17353">
    <property type="entry name" value="MFS_OFA_like"/>
    <property type="match status" value="1"/>
</dbReference>
<proteinExistence type="predicted"/>
<evidence type="ECO:0000256" key="1">
    <source>
        <dbReference type="ARBA" id="ARBA00004141"/>
    </source>
</evidence>
<evidence type="ECO:0000313" key="8">
    <source>
        <dbReference type="WBParaSite" id="PSAMB.scaffold8691size5917.g31677.t1"/>
    </source>
</evidence>
<feature type="transmembrane region" description="Helical" evidence="6">
    <location>
        <begin position="341"/>
        <end position="360"/>
    </location>
</feature>